<name>A0A4D5RDE2_IXOSC</name>
<keyword evidence="1" id="KW-0812">Transmembrane</keyword>
<feature type="transmembrane region" description="Helical" evidence="1">
    <location>
        <begin position="36"/>
        <end position="57"/>
    </location>
</feature>
<reference evidence="2" key="1">
    <citation type="submission" date="2019-04" db="EMBL/GenBank/DDBJ databases">
        <title>An insight into the mialome of Ixodes scapularis.</title>
        <authorList>
            <person name="Ribeiro J.M."/>
            <person name="Mather T.N."/>
            <person name="Karim S."/>
        </authorList>
    </citation>
    <scope>NUCLEOTIDE SEQUENCE</scope>
</reference>
<keyword evidence="1" id="KW-1133">Transmembrane helix</keyword>
<keyword evidence="1" id="KW-0472">Membrane</keyword>
<dbReference type="AlphaFoldDB" id="A0A4D5RDE2"/>
<dbReference type="EMBL" id="GHJT01000550">
    <property type="protein sequence ID" value="MOY34521.1"/>
    <property type="molecule type" value="Transcribed_RNA"/>
</dbReference>
<sequence>MTSSWPPTFFFKFVASVLVLLYAVRIKTNCLFNKYGYLIIFGHGNSTLVVGFFSSGICFQCRMVGRATAVSARLIRASL</sequence>
<feature type="transmembrane region" description="Helical" evidence="1">
    <location>
        <begin position="6"/>
        <end position="24"/>
    </location>
</feature>
<protein>
    <submittedName>
        <fullName evidence="2">Uncharacterized protein</fullName>
    </submittedName>
</protein>
<proteinExistence type="predicted"/>
<organism evidence="2">
    <name type="scientific">Ixodes scapularis</name>
    <name type="common">Black-legged tick</name>
    <name type="synonym">Deer tick</name>
    <dbReference type="NCBI Taxonomy" id="6945"/>
    <lineage>
        <taxon>Eukaryota</taxon>
        <taxon>Metazoa</taxon>
        <taxon>Ecdysozoa</taxon>
        <taxon>Arthropoda</taxon>
        <taxon>Chelicerata</taxon>
        <taxon>Arachnida</taxon>
        <taxon>Acari</taxon>
        <taxon>Parasitiformes</taxon>
        <taxon>Ixodida</taxon>
        <taxon>Ixodoidea</taxon>
        <taxon>Ixodidae</taxon>
        <taxon>Ixodinae</taxon>
        <taxon>Ixodes</taxon>
    </lineage>
</organism>
<evidence type="ECO:0000313" key="2">
    <source>
        <dbReference type="EMBL" id="MOY34521.1"/>
    </source>
</evidence>
<evidence type="ECO:0000256" key="1">
    <source>
        <dbReference type="SAM" id="Phobius"/>
    </source>
</evidence>
<accession>A0A4D5RDE2</accession>